<accession>Q028H7</accession>
<evidence type="ECO:0000256" key="9">
    <source>
        <dbReference type="ARBA" id="ARBA00022741"/>
    </source>
</evidence>
<evidence type="ECO:0000256" key="11">
    <source>
        <dbReference type="ARBA" id="ARBA00029774"/>
    </source>
</evidence>
<dbReference type="Gene3D" id="3.40.50.11030">
    <property type="entry name" value="Threonylcarbamoyl-AMP synthase, C-terminal domain"/>
    <property type="match status" value="1"/>
</dbReference>
<keyword evidence="9 13" id="KW-0547">Nucleotide-binding</keyword>
<dbReference type="Pfam" id="PF01300">
    <property type="entry name" value="Sua5_yciO_yrdC"/>
    <property type="match status" value="1"/>
</dbReference>
<evidence type="ECO:0000259" key="15">
    <source>
        <dbReference type="PROSITE" id="PS51163"/>
    </source>
</evidence>
<dbReference type="GO" id="GO:0006450">
    <property type="term" value="P:regulation of translational fidelity"/>
    <property type="evidence" value="ECO:0007669"/>
    <property type="project" value="TreeGrafter"/>
</dbReference>
<feature type="binding site" evidence="14">
    <location>
        <position position="136"/>
    </location>
    <ligand>
        <name>ATP</name>
        <dbReference type="ChEBI" id="CHEBI:30616"/>
    </ligand>
</feature>
<dbReference type="EC" id="2.7.7.87" evidence="3 13"/>
<dbReference type="GO" id="GO:0005737">
    <property type="term" value="C:cytoplasm"/>
    <property type="evidence" value="ECO:0007669"/>
    <property type="project" value="UniProtKB-SubCell"/>
</dbReference>
<evidence type="ECO:0000256" key="7">
    <source>
        <dbReference type="ARBA" id="ARBA00022694"/>
    </source>
</evidence>
<proteinExistence type="inferred from homology"/>
<name>Q028H7_SOLUE</name>
<feature type="binding site" evidence="14">
    <location>
        <position position="43"/>
    </location>
    <ligand>
        <name>ATP</name>
        <dbReference type="ChEBI" id="CHEBI:30616"/>
    </ligand>
</feature>
<evidence type="ECO:0000256" key="5">
    <source>
        <dbReference type="ARBA" id="ARBA00022490"/>
    </source>
</evidence>
<dbReference type="HOGENOM" id="CLU_031397_0_0_0"/>
<evidence type="ECO:0000256" key="2">
    <source>
        <dbReference type="ARBA" id="ARBA00007663"/>
    </source>
</evidence>
<dbReference type="PANTHER" id="PTHR17490:SF16">
    <property type="entry name" value="THREONYLCARBAMOYL-AMP SYNTHASE"/>
    <property type="match status" value="1"/>
</dbReference>
<reference evidence="16" key="1">
    <citation type="submission" date="2006-10" db="EMBL/GenBank/DDBJ databases">
        <title>Complete sequence of Solibacter usitatus Ellin6076.</title>
        <authorList>
            <consortium name="US DOE Joint Genome Institute"/>
            <person name="Copeland A."/>
            <person name="Lucas S."/>
            <person name="Lapidus A."/>
            <person name="Barry K."/>
            <person name="Detter J.C."/>
            <person name="Glavina del Rio T."/>
            <person name="Hammon N."/>
            <person name="Israni S."/>
            <person name="Dalin E."/>
            <person name="Tice H."/>
            <person name="Pitluck S."/>
            <person name="Thompson L.S."/>
            <person name="Brettin T."/>
            <person name="Bruce D."/>
            <person name="Han C."/>
            <person name="Tapia R."/>
            <person name="Gilna P."/>
            <person name="Schmutz J."/>
            <person name="Larimer F."/>
            <person name="Land M."/>
            <person name="Hauser L."/>
            <person name="Kyrpides N."/>
            <person name="Mikhailova N."/>
            <person name="Janssen P.H."/>
            <person name="Kuske C.R."/>
            <person name="Richardson P."/>
        </authorList>
    </citation>
    <scope>NUCLEOTIDE SEQUENCE</scope>
    <source>
        <strain evidence="16">Ellin6076</strain>
    </source>
</reference>
<dbReference type="SUPFAM" id="SSF55821">
    <property type="entry name" value="YrdC/RibB"/>
    <property type="match status" value="1"/>
</dbReference>
<dbReference type="PIRSF" id="PIRSF004930">
    <property type="entry name" value="Tln_factor_SUA5"/>
    <property type="match status" value="1"/>
</dbReference>
<comment type="function">
    <text evidence="13">Required for the formation of a threonylcarbamoyl group on adenosine at position 37 (t(6)A37) in tRNAs that read codons beginning with adenine.</text>
</comment>
<dbReference type="NCBIfam" id="TIGR00057">
    <property type="entry name" value="L-threonylcarbamoyladenylate synthase"/>
    <property type="match status" value="1"/>
</dbReference>
<dbReference type="PROSITE" id="PS51163">
    <property type="entry name" value="YRDC"/>
    <property type="match status" value="1"/>
</dbReference>
<keyword evidence="8 13" id="KW-0548">Nucleotidyltransferase</keyword>
<dbReference type="InParanoid" id="Q028H7"/>
<dbReference type="PANTHER" id="PTHR17490">
    <property type="entry name" value="SUA5"/>
    <property type="match status" value="1"/>
</dbReference>
<evidence type="ECO:0000256" key="6">
    <source>
        <dbReference type="ARBA" id="ARBA00022679"/>
    </source>
</evidence>
<feature type="binding site" evidence="14">
    <location>
        <position position="176"/>
    </location>
    <ligand>
        <name>ATP</name>
        <dbReference type="ChEBI" id="CHEBI:30616"/>
    </ligand>
</feature>
<keyword evidence="10 13" id="KW-0067">ATP-binding</keyword>
<dbReference type="AlphaFoldDB" id="Q028H7"/>
<dbReference type="OrthoDB" id="9814580at2"/>
<dbReference type="InterPro" id="IPR005145">
    <property type="entry name" value="Sua5_C"/>
</dbReference>
<dbReference type="Pfam" id="PF03481">
    <property type="entry name" value="Sua5_C"/>
    <property type="match status" value="1"/>
</dbReference>
<comment type="subcellular location">
    <subcellularLocation>
        <location evidence="1 13">Cytoplasm</location>
    </subcellularLocation>
</comment>
<feature type="binding site" evidence="14">
    <location>
        <position position="163"/>
    </location>
    <ligand>
        <name>L-threonine</name>
        <dbReference type="ChEBI" id="CHEBI:57926"/>
    </ligand>
</feature>
<evidence type="ECO:0000256" key="12">
    <source>
        <dbReference type="ARBA" id="ARBA00048366"/>
    </source>
</evidence>
<dbReference type="KEGG" id="sus:Acid_1584"/>
<evidence type="ECO:0000313" key="16">
    <source>
        <dbReference type="EMBL" id="ABJ82575.1"/>
    </source>
</evidence>
<evidence type="ECO:0000256" key="13">
    <source>
        <dbReference type="PIRNR" id="PIRNR004930"/>
    </source>
</evidence>
<dbReference type="GO" id="GO:0008033">
    <property type="term" value="P:tRNA processing"/>
    <property type="evidence" value="ECO:0007669"/>
    <property type="project" value="UniProtKB-KW"/>
</dbReference>
<dbReference type="InterPro" id="IPR010923">
    <property type="entry name" value="T(6)A37_SUA5"/>
</dbReference>
<dbReference type="GO" id="GO:0005524">
    <property type="term" value="F:ATP binding"/>
    <property type="evidence" value="ECO:0007669"/>
    <property type="project" value="UniProtKB-UniRule"/>
</dbReference>
<dbReference type="eggNOG" id="COG0009">
    <property type="taxonomic scope" value="Bacteria"/>
</dbReference>
<dbReference type="EMBL" id="CP000473">
    <property type="protein sequence ID" value="ABJ82575.1"/>
    <property type="molecule type" value="Genomic_DNA"/>
</dbReference>
<dbReference type="GO" id="GO:0061710">
    <property type="term" value="F:L-threonylcarbamoyladenylate synthase"/>
    <property type="evidence" value="ECO:0007669"/>
    <property type="project" value="UniProtKB-EC"/>
</dbReference>
<dbReference type="GO" id="GO:0003725">
    <property type="term" value="F:double-stranded RNA binding"/>
    <property type="evidence" value="ECO:0007669"/>
    <property type="project" value="UniProtKB-UniRule"/>
</dbReference>
<evidence type="ECO:0000256" key="8">
    <source>
        <dbReference type="ARBA" id="ARBA00022695"/>
    </source>
</evidence>
<dbReference type="STRING" id="234267.Acid_1584"/>
<organism evidence="16">
    <name type="scientific">Solibacter usitatus (strain Ellin6076)</name>
    <dbReference type="NCBI Taxonomy" id="234267"/>
    <lineage>
        <taxon>Bacteria</taxon>
        <taxon>Pseudomonadati</taxon>
        <taxon>Acidobacteriota</taxon>
        <taxon>Terriglobia</taxon>
        <taxon>Bryobacterales</taxon>
        <taxon>Solibacteraceae</taxon>
        <taxon>Candidatus Solibacter</taxon>
    </lineage>
</organism>
<comment type="similarity">
    <text evidence="2 13">Belongs to the SUA5 family.</text>
</comment>
<evidence type="ECO:0000256" key="1">
    <source>
        <dbReference type="ARBA" id="ARBA00004496"/>
    </source>
</evidence>
<feature type="domain" description="YrdC-like" evidence="15">
    <location>
        <begin position="1"/>
        <end position="180"/>
    </location>
</feature>
<feature type="binding site" evidence="14">
    <location>
        <position position="52"/>
    </location>
    <ligand>
        <name>L-threonine</name>
        <dbReference type="ChEBI" id="CHEBI:57926"/>
    </ligand>
</feature>
<feature type="binding site" evidence="14">
    <location>
        <position position="126"/>
    </location>
    <ligand>
        <name>L-threonine</name>
        <dbReference type="ChEBI" id="CHEBI:57926"/>
    </ligand>
</feature>
<protein>
    <recommendedName>
        <fullName evidence="4 13">Threonylcarbamoyl-AMP synthase</fullName>
        <shortName evidence="13">TC-AMP synthase</shortName>
        <ecNumber evidence="3 13">2.7.7.87</ecNumber>
    </recommendedName>
    <alternativeName>
        <fullName evidence="11 13">L-threonylcarbamoyladenylate synthase</fullName>
    </alternativeName>
</protein>
<keyword evidence="7 13" id="KW-0819">tRNA processing</keyword>
<evidence type="ECO:0000256" key="4">
    <source>
        <dbReference type="ARBA" id="ARBA00015492"/>
    </source>
</evidence>
<dbReference type="GO" id="GO:0000049">
    <property type="term" value="F:tRNA binding"/>
    <property type="evidence" value="ECO:0007669"/>
    <property type="project" value="TreeGrafter"/>
</dbReference>
<keyword evidence="6 13" id="KW-0808">Transferase</keyword>
<comment type="catalytic activity">
    <reaction evidence="12 13">
        <text>L-threonine + hydrogencarbonate + ATP = L-threonylcarbamoyladenylate + diphosphate + H2O</text>
        <dbReference type="Rhea" id="RHEA:36407"/>
        <dbReference type="ChEBI" id="CHEBI:15377"/>
        <dbReference type="ChEBI" id="CHEBI:17544"/>
        <dbReference type="ChEBI" id="CHEBI:30616"/>
        <dbReference type="ChEBI" id="CHEBI:33019"/>
        <dbReference type="ChEBI" id="CHEBI:57926"/>
        <dbReference type="ChEBI" id="CHEBI:73682"/>
        <dbReference type="EC" id="2.7.7.87"/>
    </reaction>
</comment>
<feature type="binding site" evidence="14">
    <location>
        <position position="106"/>
    </location>
    <ligand>
        <name>L-threonine</name>
        <dbReference type="ChEBI" id="CHEBI:57926"/>
    </ligand>
</feature>
<evidence type="ECO:0000256" key="10">
    <source>
        <dbReference type="ARBA" id="ARBA00022840"/>
    </source>
</evidence>
<evidence type="ECO:0000256" key="3">
    <source>
        <dbReference type="ARBA" id="ARBA00012584"/>
    </source>
</evidence>
<feature type="binding site" evidence="14">
    <location>
        <position position="20"/>
    </location>
    <ligand>
        <name>L-threonine</name>
        <dbReference type="ChEBI" id="CHEBI:57926"/>
    </ligand>
</feature>
<sequence>MAYAAELIRGGKLVAFPTETVYGLGANALDADAVARIFEAKGRPRTSPLIVHVDSVEMAQTLSDDWPDTAELLARIYWPGPLTLVVAKHPGIPDIVTAGLPTVGLRMPAHPMALELIREAGVPIAAPSANRFTELSPTSAAHIPESLADFTLDGGPSQVGIESTVLSLVAGPTLLRPGVIPVDELESLIGPIARGVAHVQDAHPAPGMHTRHYRPSTPLYLGEFPAEGKGVFLRIGYEMPEDPRAYAAALYETLHHLDTEGLDWIAVEVPPDTPEWAGVLDRLRRAAE</sequence>
<dbReference type="InterPro" id="IPR017945">
    <property type="entry name" value="DHBP_synth_RibB-like_a/b_dom"/>
</dbReference>
<dbReference type="InterPro" id="IPR050156">
    <property type="entry name" value="TC-AMP_synthase_SUA5"/>
</dbReference>
<dbReference type="InterPro" id="IPR038385">
    <property type="entry name" value="Sua5/YwlC_C"/>
</dbReference>
<dbReference type="Gene3D" id="3.90.870.10">
    <property type="entry name" value="DHBP synthase"/>
    <property type="match status" value="1"/>
</dbReference>
<feature type="binding site" evidence="14">
    <location>
        <position position="102"/>
    </location>
    <ligand>
        <name>ATP</name>
        <dbReference type="ChEBI" id="CHEBI:30616"/>
    </ligand>
</feature>
<feature type="binding site" evidence="14">
    <location>
        <position position="128"/>
    </location>
    <ligand>
        <name>ATP</name>
        <dbReference type="ChEBI" id="CHEBI:30616"/>
    </ligand>
</feature>
<feature type="binding site" evidence="14">
    <location>
        <position position="213"/>
    </location>
    <ligand>
        <name>ATP</name>
        <dbReference type="ChEBI" id="CHEBI:30616"/>
    </ligand>
</feature>
<dbReference type="InterPro" id="IPR006070">
    <property type="entry name" value="Sua5-like_dom"/>
</dbReference>
<keyword evidence="5 13" id="KW-0963">Cytoplasm</keyword>
<gene>
    <name evidence="16" type="ordered locus">Acid_1584</name>
</gene>
<evidence type="ECO:0000256" key="14">
    <source>
        <dbReference type="PIRSR" id="PIRSR004930-1"/>
    </source>
</evidence>